<protein>
    <submittedName>
        <fullName evidence="1">Uncharacterized protein</fullName>
    </submittedName>
</protein>
<accession>A0ACD4NM59</accession>
<evidence type="ECO:0000313" key="2">
    <source>
        <dbReference type="Proteomes" id="UP001163223"/>
    </source>
</evidence>
<proteinExistence type="predicted"/>
<gene>
    <name evidence="1" type="ORF">OXU80_24750</name>
</gene>
<dbReference type="EMBL" id="CP113520">
    <property type="protein sequence ID" value="WAJ28000.1"/>
    <property type="molecule type" value="Genomic_DNA"/>
</dbReference>
<sequence length="60" mass="6820">MALARMTAEGRTLLSQLARGPIDAPDTRLISDLSAFGFAERKEDRWQITRSGKEYLKSHR</sequence>
<name>A0ACD4NM59_9HYPH</name>
<organism evidence="1 2">
    <name type="scientific">Antarcticirhabdus aurantiaca</name>
    <dbReference type="NCBI Taxonomy" id="2606717"/>
    <lineage>
        <taxon>Bacteria</taxon>
        <taxon>Pseudomonadati</taxon>
        <taxon>Pseudomonadota</taxon>
        <taxon>Alphaproteobacteria</taxon>
        <taxon>Hyphomicrobiales</taxon>
        <taxon>Aurantimonadaceae</taxon>
        <taxon>Antarcticirhabdus</taxon>
    </lineage>
</organism>
<keyword evidence="2" id="KW-1185">Reference proteome</keyword>
<evidence type="ECO:0000313" key="1">
    <source>
        <dbReference type="EMBL" id="WAJ28000.1"/>
    </source>
</evidence>
<dbReference type="Proteomes" id="UP001163223">
    <property type="component" value="Chromosome"/>
</dbReference>
<reference evidence="1" key="1">
    <citation type="submission" date="2022-11" db="EMBL/GenBank/DDBJ databases">
        <title>beta-Carotene-producing bacterium, Jeongeuplla avenae sp. nov., alleviates the salt stress of Arabidopsis seedlings.</title>
        <authorList>
            <person name="Jiang L."/>
            <person name="Lee J."/>
        </authorList>
    </citation>
    <scope>NUCLEOTIDE SEQUENCE</scope>
    <source>
        <strain evidence="1">DY_R2A_6</strain>
    </source>
</reference>